<dbReference type="Proteomes" id="UP000272778">
    <property type="component" value="Unassembled WGS sequence"/>
</dbReference>
<evidence type="ECO:0000313" key="2">
    <source>
        <dbReference type="Proteomes" id="UP000272778"/>
    </source>
</evidence>
<reference evidence="1 2" key="1">
    <citation type="submission" date="2018-11" db="EMBL/GenBank/DDBJ databases">
        <title>Paraburkholderia sp. DHOA04, isolated from soil.</title>
        <authorList>
            <person name="Gao Z.-H."/>
            <person name="Qiu L.-H."/>
            <person name="Fu J.-C."/>
        </authorList>
    </citation>
    <scope>NUCLEOTIDE SEQUENCE [LARGE SCALE GENOMIC DNA]</scope>
    <source>
        <strain evidence="1 2">DHOA04</strain>
    </source>
</reference>
<evidence type="ECO:0000313" key="1">
    <source>
        <dbReference type="EMBL" id="RQH02737.1"/>
    </source>
</evidence>
<keyword evidence="2" id="KW-1185">Reference proteome</keyword>
<protein>
    <submittedName>
        <fullName evidence="1">Uncharacterized protein</fullName>
    </submittedName>
</protein>
<dbReference type="RefSeq" id="WP_124153121.1">
    <property type="nucleotide sequence ID" value="NZ_RQIS01000018.1"/>
</dbReference>
<dbReference type="OrthoDB" id="9804511at2"/>
<dbReference type="AlphaFoldDB" id="A0A3N6N4N4"/>
<organism evidence="1 2">
    <name type="scientific">Paraburkholderia dinghuensis</name>
    <dbReference type="NCBI Taxonomy" id="2305225"/>
    <lineage>
        <taxon>Bacteria</taxon>
        <taxon>Pseudomonadati</taxon>
        <taxon>Pseudomonadota</taxon>
        <taxon>Betaproteobacteria</taxon>
        <taxon>Burkholderiales</taxon>
        <taxon>Burkholderiaceae</taxon>
        <taxon>Paraburkholderia</taxon>
    </lineage>
</organism>
<gene>
    <name evidence="1" type="ORF">D1Y85_21630</name>
</gene>
<proteinExistence type="predicted"/>
<dbReference type="EMBL" id="RQIS01000018">
    <property type="protein sequence ID" value="RQH02737.1"/>
    <property type="molecule type" value="Genomic_DNA"/>
</dbReference>
<sequence>MQPQVYRGGYFEIDTTCGRETVPVDVCGRLANTGVSFFANYLEGTPLDGDAVIECYDGWLARMSAPGYLDCTDWTHHGTQDEAMEYLVDMYGEESCN</sequence>
<comment type="caution">
    <text evidence="1">The sequence shown here is derived from an EMBL/GenBank/DDBJ whole genome shotgun (WGS) entry which is preliminary data.</text>
</comment>
<name>A0A3N6N4N4_9BURK</name>
<accession>A0A3N6N4N4</accession>